<dbReference type="EMBL" id="FRCB01000018">
    <property type="protein sequence ID" value="SHM79073.1"/>
    <property type="molecule type" value="Genomic_DNA"/>
</dbReference>
<dbReference type="InterPro" id="IPR033932">
    <property type="entry name" value="YtcJ-like"/>
</dbReference>
<name>A0A1M7LM01_9RHOB</name>
<dbReference type="AlphaFoldDB" id="A0A1M7LM01"/>
<keyword evidence="3" id="KW-1185">Reference proteome</keyword>
<organism evidence="2 3">
    <name type="scientific">Roseovarius litoreus</name>
    <dbReference type="NCBI Taxonomy" id="1155722"/>
    <lineage>
        <taxon>Bacteria</taxon>
        <taxon>Pseudomonadati</taxon>
        <taxon>Pseudomonadota</taxon>
        <taxon>Alphaproteobacteria</taxon>
        <taxon>Rhodobacterales</taxon>
        <taxon>Roseobacteraceae</taxon>
        <taxon>Roseovarius</taxon>
    </lineage>
</organism>
<gene>
    <name evidence="2" type="ORF">SAMN05443432_11812</name>
</gene>
<dbReference type="SUPFAM" id="SSF51338">
    <property type="entry name" value="Composite domain of metallo-dependent hydrolases"/>
    <property type="match status" value="1"/>
</dbReference>
<evidence type="ECO:0000259" key="1">
    <source>
        <dbReference type="Pfam" id="PF07969"/>
    </source>
</evidence>
<sequence>MSKISVYTAKRIITMDPGRPFASAVAVMDGRIVSVGTLASIAPWLEHYEYEIDDSFANKVIMPGLVEPHTHLRWSGNLASLHYVGPVEAPAGTGPALNSREEVIDRLRAVDAAMDDPNRPLFAWGFDPAVHGGHLNRHDLDAISTTRPVWVLSYAVHFLYVNSAMLDLLDIDPGLNVHGLGRDADGTLNGVFAEMEATRLAMDPFKQELSRPGGAAEGLRALSTSAIDAGITTTADLGVGLNDFDAECRDYHSAVPDSGFPLRMVLVPTGVALRDKFGSDGPRALAELRNRNTEKLRYNGVKFWSDGAYQAMSLRVGFPGYLDGTNGLRGDLIWDEMAETLLPYWEAGEQLHVHANGDEAVQAVLDALDQLQQRKPRFDHRFTIEHFPVASTQQIRRLARLGGQASVNNYLTHYRAQLQNLQGLGPDRAETTARLGSMAREGVTFGLHSDFALVVVPMRPLVAAWIATTRMSRDRTQVLAPGERIELDRALRAITIDAAYLLRMEDDIGSLEPGKLADFAILESDPYEAPETLDQVKVWGTVLGGRKFQSQRGQGQ</sequence>
<dbReference type="Gene3D" id="3.20.20.140">
    <property type="entry name" value="Metal-dependent hydrolases"/>
    <property type="match status" value="1"/>
</dbReference>
<dbReference type="Gene3D" id="3.10.310.70">
    <property type="match status" value="1"/>
</dbReference>
<reference evidence="2 3" key="1">
    <citation type="submission" date="2016-11" db="EMBL/GenBank/DDBJ databases">
        <authorList>
            <person name="Varghese N."/>
            <person name="Submissions S."/>
        </authorList>
    </citation>
    <scope>NUCLEOTIDE SEQUENCE [LARGE SCALE GENOMIC DNA]</scope>
    <source>
        <strain evidence="2 3">DSM 28249</strain>
    </source>
</reference>
<dbReference type="CDD" id="cd01300">
    <property type="entry name" value="YtcJ_like"/>
    <property type="match status" value="1"/>
</dbReference>
<dbReference type="InterPro" id="IPR013108">
    <property type="entry name" value="Amidohydro_3"/>
</dbReference>
<protein>
    <recommendedName>
        <fullName evidence="1">Amidohydrolase 3 domain-containing protein</fullName>
    </recommendedName>
</protein>
<accession>A0A1M7LM01</accession>
<dbReference type="SUPFAM" id="SSF51556">
    <property type="entry name" value="Metallo-dependent hydrolases"/>
    <property type="match status" value="1"/>
</dbReference>
<dbReference type="InterPro" id="IPR011059">
    <property type="entry name" value="Metal-dep_hydrolase_composite"/>
</dbReference>
<evidence type="ECO:0000313" key="2">
    <source>
        <dbReference type="EMBL" id="SHM79073.1"/>
    </source>
</evidence>
<dbReference type="PANTHER" id="PTHR22642:SF2">
    <property type="entry name" value="PROTEIN LONG AFTER FAR-RED 3"/>
    <property type="match status" value="1"/>
</dbReference>
<dbReference type="GO" id="GO:0016810">
    <property type="term" value="F:hydrolase activity, acting on carbon-nitrogen (but not peptide) bonds"/>
    <property type="evidence" value="ECO:0007669"/>
    <property type="project" value="InterPro"/>
</dbReference>
<dbReference type="RefSeq" id="WP_149780996.1">
    <property type="nucleotide sequence ID" value="NZ_FRCB01000018.1"/>
</dbReference>
<evidence type="ECO:0000313" key="3">
    <source>
        <dbReference type="Proteomes" id="UP000322545"/>
    </source>
</evidence>
<feature type="domain" description="Amidohydrolase 3" evidence="1">
    <location>
        <begin position="58"/>
        <end position="546"/>
    </location>
</feature>
<dbReference type="Proteomes" id="UP000322545">
    <property type="component" value="Unassembled WGS sequence"/>
</dbReference>
<dbReference type="PANTHER" id="PTHR22642">
    <property type="entry name" value="IMIDAZOLONEPROPIONASE"/>
    <property type="match status" value="1"/>
</dbReference>
<dbReference type="InterPro" id="IPR032466">
    <property type="entry name" value="Metal_Hydrolase"/>
</dbReference>
<proteinExistence type="predicted"/>
<dbReference type="Gene3D" id="2.30.40.10">
    <property type="entry name" value="Urease, subunit C, domain 1"/>
    <property type="match status" value="1"/>
</dbReference>
<dbReference type="Pfam" id="PF07969">
    <property type="entry name" value="Amidohydro_3"/>
    <property type="match status" value="1"/>
</dbReference>